<evidence type="ECO:0000313" key="3">
    <source>
        <dbReference type="Proteomes" id="UP001595844"/>
    </source>
</evidence>
<dbReference type="EMBL" id="JBHSDL010000007">
    <property type="protein sequence ID" value="MFC4373912.1"/>
    <property type="molecule type" value="Genomic_DNA"/>
</dbReference>
<reference evidence="3" key="1">
    <citation type="journal article" date="2019" name="Int. J. Syst. Evol. Microbiol.">
        <title>The Global Catalogue of Microorganisms (GCM) 10K type strain sequencing project: providing services to taxonomists for standard genome sequencing and annotation.</title>
        <authorList>
            <consortium name="The Broad Institute Genomics Platform"/>
            <consortium name="The Broad Institute Genome Sequencing Center for Infectious Disease"/>
            <person name="Wu L."/>
            <person name="Ma J."/>
        </authorList>
    </citation>
    <scope>NUCLEOTIDE SEQUENCE [LARGE SCALE GENOMIC DNA]</scope>
    <source>
        <strain evidence="3">IBRC-M 10490</strain>
    </source>
</reference>
<organism evidence="2 3">
    <name type="scientific">Nocardia halotolerans</name>
    <dbReference type="NCBI Taxonomy" id="1755878"/>
    <lineage>
        <taxon>Bacteria</taxon>
        <taxon>Bacillati</taxon>
        <taxon>Actinomycetota</taxon>
        <taxon>Actinomycetes</taxon>
        <taxon>Mycobacteriales</taxon>
        <taxon>Nocardiaceae</taxon>
        <taxon>Nocardia</taxon>
    </lineage>
</organism>
<dbReference type="RefSeq" id="WP_378557800.1">
    <property type="nucleotide sequence ID" value="NZ_JBHSDL010000007.1"/>
</dbReference>
<feature type="compositionally biased region" description="Low complexity" evidence="1">
    <location>
        <begin position="46"/>
        <end position="65"/>
    </location>
</feature>
<dbReference type="Proteomes" id="UP001595844">
    <property type="component" value="Unassembled WGS sequence"/>
</dbReference>
<evidence type="ECO:0000256" key="1">
    <source>
        <dbReference type="SAM" id="MobiDB-lite"/>
    </source>
</evidence>
<accession>A0ABV8VE69</accession>
<evidence type="ECO:0000313" key="2">
    <source>
        <dbReference type="EMBL" id="MFC4373912.1"/>
    </source>
</evidence>
<protein>
    <recommendedName>
        <fullName evidence="4">LppU protein</fullName>
    </recommendedName>
</protein>
<name>A0ABV8VE69_9NOCA</name>
<gene>
    <name evidence="2" type="ORF">ACFO5K_07325</name>
</gene>
<proteinExistence type="predicted"/>
<feature type="region of interest" description="Disordered" evidence="1">
    <location>
        <begin position="46"/>
        <end position="67"/>
    </location>
</feature>
<keyword evidence="3" id="KW-1185">Reference proteome</keyword>
<evidence type="ECO:0008006" key="4">
    <source>
        <dbReference type="Google" id="ProtNLM"/>
    </source>
</evidence>
<comment type="caution">
    <text evidence="2">The sequence shown here is derived from an EMBL/GenBank/DDBJ whole genome shotgun (WGS) entry which is preliminary data.</text>
</comment>
<sequence length="205" mass="20985">MFADLPVGRFVGALAITVTALVSSGCGNTIGGQAKPAVDVVPATSSAAPTTTASETTSRAPAPASQRGGISVFDATIGDCVAVAGTTDEATIEQASCGSRASNFKVIGKGLRSTDCVSDRDNYFVETLDGIETGALCLDVDWVVGGCMDIAEDIPTRIDCAESAVKPVKVVSVENDTATVDSCPDDADTGFEKHERRFVVCVASL</sequence>